<accession>A0A4Y2FNC3</accession>
<organism evidence="2 3">
    <name type="scientific">Araneus ventricosus</name>
    <name type="common">Orbweaver spider</name>
    <name type="synonym">Epeira ventricosa</name>
    <dbReference type="NCBI Taxonomy" id="182803"/>
    <lineage>
        <taxon>Eukaryota</taxon>
        <taxon>Metazoa</taxon>
        <taxon>Ecdysozoa</taxon>
        <taxon>Arthropoda</taxon>
        <taxon>Chelicerata</taxon>
        <taxon>Arachnida</taxon>
        <taxon>Araneae</taxon>
        <taxon>Araneomorphae</taxon>
        <taxon>Entelegynae</taxon>
        <taxon>Araneoidea</taxon>
        <taxon>Araneidae</taxon>
        <taxon>Araneus</taxon>
    </lineage>
</organism>
<feature type="transmembrane region" description="Helical" evidence="1">
    <location>
        <begin position="73"/>
        <end position="96"/>
    </location>
</feature>
<protein>
    <submittedName>
        <fullName evidence="2">Uncharacterized protein</fullName>
    </submittedName>
</protein>
<sequence>MLKKTSKSFLFPASSARIKATVLRYTYNRRLYFILSLFALQMFHAAMPRVYLGVLRDSDDKECEKEEIAKERLKLFFIGYICCIENFKFGILIFLIQKNFF</sequence>
<keyword evidence="1" id="KW-1133">Transmembrane helix</keyword>
<name>A0A4Y2FNC3_ARAVE</name>
<keyword evidence="1" id="KW-0472">Membrane</keyword>
<evidence type="ECO:0000256" key="1">
    <source>
        <dbReference type="SAM" id="Phobius"/>
    </source>
</evidence>
<dbReference type="AlphaFoldDB" id="A0A4Y2FNC3"/>
<feature type="transmembrane region" description="Helical" evidence="1">
    <location>
        <begin position="30"/>
        <end position="52"/>
    </location>
</feature>
<evidence type="ECO:0000313" key="2">
    <source>
        <dbReference type="EMBL" id="GBM42962.1"/>
    </source>
</evidence>
<evidence type="ECO:0000313" key="3">
    <source>
        <dbReference type="Proteomes" id="UP000499080"/>
    </source>
</evidence>
<reference evidence="2 3" key="1">
    <citation type="journal article" date="2019" name="Sci. Rep.">
        <title>Orb-weaving spider Araneus ventricosus genome elucidates the spidroin gene catalogue.</title>
        <authorList>
            <person name="Kono N."/>
            <person name="Nakamura H."/>
            <person name="Ohtoshi R."/>
            <person name="Moran D.A.P."/>
            <person name="Shinohara A."/>
            <person name="Yoshida Y."/>
            <person name="Fujiwara M."/>
            <person name="Mori M."/>
            <person name="Tomita M."/>
            <person name="Arakawa K."/>
        </authorList>
    </citation>
    <scope>NUCLEOTIDE SEQUENCE [LARGE SCALE GENOMIC DNA]</scope>
</reference>
<dbReference type="Proteomes" id="UP000499080">
    <property type="component" value="Unassembled WGS sequence"/>
</dbReference>
<dbReference type="EMBL" id="BGPR01001012">
    <property type="protein sequence ID" value="GBM42962.1"/>
    <property type="molecule type" value="Genomic_DNA"/>
</dbReference>
<proteinExistence type="predicted"/>
<keyword evidence="3" id="KW-1185">Reference proteome</keyword>
<comment type="caution">
    <text evidence="2">The sequence shown here is derived from an EMBL/GenBank/DDBJ whole genome shotgun (WGS) entry which is preliminary data.</text>
</comment>
<keyword evidence="1" id="KW-0812">Transmembrane</keyword>
<gene>
    <name evidence="2" type="ORF">AVEN_168540_1</name>
</gene>